<feature type="domain" description="Response regulatory" evidence="2">
    <location>
        <begin position="16"/>
        <end position="132"/>
    </location>
</feature>
<sequence length="749" mass="80960">MPFSIRLDHEPVEQPQLLLVDDDAMARLLTATALRHHGFEVTVAESGPDALARLEHWRPDLIVLDAVMPGQDGFETCRLLRARPGLAALPVLMLTGLEDEASIEQAYQAGATDFFVKSTRWALLAGRLRHLLRATRIGAELERKRSELARAQQIARIGSVAWRCGRFGLHTTAEALHVLGLPADARLDLRHVLRRLEPAARRALLAQLREALAARQPLTLELHLAQEGSRELILHVEVEPQFDLRGALVGYAGIVQDVGERRAAEDRIHQLAHFDALTGLPNRRELIARAERAIDAARREGEALAVLLIGLDRVKLVNDTLGHAAGDELLRRVAFRLQACVRHGAMGGETDESRPDLTRHDDVLGRLGGDEFVVLLNGTGRERDACAVAQRLQEALRAPLTLAGQDVFVTASIGVALFPRDGATVPELLRHADAAMRATKEAGRNAVTLYHPTLAGGGREQLQTETALHMALARGELVLHYQPKIDLRSGRVAGVEALMRWQRGERLVPPADFIPLAEETGLIVPMSEWALREAARQAAAWRGMPGLDGPVAVNLPSRLFERSDLVATLSAAAEAAGVPQGAVQIEITETGLMKDLQTVIPTLHRLHAIGVGLAIDDFGTGYSSLAYLTTLPIDELKIDRSFIRDLGVTPQSAAVIAAIVALARALSLRVVAEGVETLGQLEALLALGCDSAQGYLMARPMAPQALQAWVEALGQGGAAWQCALDASLPESPVASLPPALQRSVGASRR</sequence>
<dbReference type="InterPro" id="IPR001633">
    <property type="entry name" value="EAL_dom"/>
</dbReference>
<dbReference type="Gene3D" id="3.20.20.450">
    <property type="entry name" value="EAL domain"/>
    <property type="match status" value="1"/>
</dbReference>
<dbReference type="InterPro" id="IPR000700">
    <property type="entry name" value="PAS-assoc_C"/>
</dbReference>
<feature type="domain" description="PAC" evidence="3">
    <location>
        <begin position="218"/>
        <end position="270"/>
    </location>
</feature>
<keyword evidence="7" id="KW-1185">Reference proteome</keyword>
<feature type="domain" description="EAL" evidence="4">
    <location>
        <begin position="461"/>
        <end position="714"/>
    </location>
</feature>
<evidence type="ECO:0000313" key="6">
    <source>
        <dbReference type="EMBL" id="MBL0719530.1"/>
    </source>
</evidence>
<comment type="caution">
    <text evidence="6">The sequence shown here is derived from an EMBL/GenBank/DDBJ whole genome shotgun (WGS) entry which is preliminary data.</text>
</comment>
<dbReference type="PANTHER" id="PTHR44757:SF2">
    <property type="entry name" value="BIOFILM ARCHITECTURE MAINTENANCE PROTEIN MBAA"/>
    <property type="match status" value="1"/>
</dbReference>
<dbReference type="PROSITE" id="PS50883">
    <property type="entry name" value="EAL"/>
    <property type="match status" value="1"/>
</dbReference>
<dbReference type="NCBIfam" id="TIGR00254">
    <property type="entry name" value="GGDEF"/>
    <property type="match status" value="2"/>
</dbReference>
<protein>
    <submittedName>
        <fullName evidence="6">EAL domain-containing protein</fullName>
    </submittedName>
</protein>
<evidence type="ECO:0000259" key="2">
    <source>
        <dbReference type="PROSITE" id="PS50110"/>
    </source>
</evidence>
<dbReference type="Pfam" id="PF00990">
    <property type="entry name" value="GGDEF"/>
    <property type="match status" value="2"/>
</dbReference>
<dbReference type="SUPFAM" id="SSF141868">
    <property type="entry name" value="EAL domain-like"/>
    <property type="match status" value="1"/>
</dbReference>
<dbReference type="Gene3D" id="3.40.50.2300">
    <property type="match status" value="1"/>
</dbReference>
<dbReference type="PROSITE" id="PS50887">
    <property type="entry name" value="GGDEF"/>
    <property type="match status" value="1"/>
</dbReference>
<dbReference type="SUPFAM" id="SSF55073">
    <property type="entry name" value="Nucleotide cyclase"/>
    <property type="match status" value="1"/>
</dbReference>
<dbReference type="Proteomes" id="UP000643207">
    <property type="component" value="Unassembled WGS sequence"/>
</dbReference>
<dbReference type="EMBL" id="JAERRA010000001">
    <property type="protein sequence ID" value="MBL0719530.1"/>
    <property type="molecule type" value="Genomic_DNA"/>
</dbReference>
<dbReference type="RefSeq" id="WP_201824869.1">
    <property type="nucleotide sequence ID" value="NZ_JAERRA010000001.1"/>
</dbReference>
<dbReference type="InterPro" id="IPR029787">
    <property type="entry name" value="Nucleotide_cyclase"/>
</dbReference>
<accession>A0A9X0XCU7</accession>
<dbReference type="InterPro" id="IPR000160">
    <property type="entry name" value="GGDEF_dom"/>
</dbReference>
<evidence type="ECO:0000313" key="7">
    <source>
        <dbReference type="Proteomes" id="UP000643207"/>
    </source>
</evidence>
<dbReference type="SUPFAM" id="SSF52172">
    <property type="entry name" value="CheY-like"/>
    <property type="match status" value="1"/>
</dbReference>
<dbReference type="InterPro" id="IPR011006">
    <property type="entry name" value="CheY-like_superfamily"/>
</dbReference>
<dbReference type="SMART" id="SM00052">
    <property type="entry name" value="EAL"/>
    <property type="match status" value="1"/>
</dbReference>
<proteinExistence type="predicted"/>
<dbReference type="InterPro" id="IPR035919">
    <property type="entry name" value="EAL_sf"/>
</dbReference>
<dbReference type="SUPFAM" id="SSF55785">
    <property type="entry name" value="PYP-like sensor domain (PAS domain)"/>
    <property type="match status" value="1"/>
</dbReference>
<dbReference type="Pfam" id="PF00563">
    <property type="entry name" value="EAL"/>
    <property type="match status" value="1"/>
</dbReference>
<evidence type="ECO:0000259" key="5">
    <source>
        <dbReference type="PROSITE" id="PS50887"/>
    </source>
</evidence>
<dbReference type="InterPro" id="IPR052155">
    <property type="entry name" value="Biofilm_reg_signaling"/>
</dbReference>
<feature type="domain" description="GGDEF" evidence="5">
    <location>
        <begin position="302"/>
        <end position="452"/>
    </location>
</feature>
<feature type="modified residue" description="4-aspartylphosphate" evidence="1">
    <location>
        <position position="65"/>
    </location>
</feature>
<dbReference type="PROSITE" id="PS50113">
    <property type="entry name" value="PAC"/>
    <property type="match status" value="1"/>
</dbReference>
<dbReference type="SMART" id="SM00448">
    <property type="entry name" value="REC"/>
    <property type="match status" value="1"/>
</dbReference>
<dbReference type="GO" id="GO:0000160">
    <property type="term" value="P:phosphorelay signal transduction system"/>
    <property type="evidence" value="ECO:0007669"/>
    <property type="project" value="InterPro"/>
</dbReference>
<dbReference type="Pfam" id="PF00072">
    <property type="entry name" value="Response_reg"/>
    <property type="match status" value="1"/>
</dbReference>
<dbReference type="SMART" id="SM00267">
    <property type="entry name" value="GGDEF"/>
    <property type="match status" value="1"/>
</dbReference>
<evidence type="ECO:0000259" key="3">
    <source>
        <dbReference type="PROSITE" id="PS50113"/>
    </source>
</evidence>
<evidence type="ECO:0000256" key="1">
    <source>
        <dbReference type="PROSITE-ProRule" id="PRU00169"/>
    </source>
</evidence>
<dbReference type="PROSITE" id="PS50110">
    <property type="entry name" value="RESPONSE_REGULATORY"/>
    <property type="match status" value="1"/>
</dbReference>
<dbReference type="Gene3D" id="3.30.70.270">
    <property type="match status" value="1"/>
</dbReference>
<dbReference type="AlphaFoldDB" id="A0A9X0XCU7"/>
<dbReference type="InterPro" id="IPR035965">
    <property type="entry name" value="PAS-like_dom_sf"/>
</dbReference>
<dbReference type="PANTHER" id="PTHR44757">
    <property type="entry name" value="DIGUANYLATE CYCLASE DGCP"/>
    <property type="match status" value="1"/>
</dbReference>
<gene>
    <name evidence="6" type="ORF">JI742_06470</name>
</gene>
<name>A0A9X0XCU7_9BURK</name>
<dbReference type="InterPro" id="IPR001789">
    <property type="entry name" value="Sig_transdc_resp-reg_receiver"/>
</dbReference>
<reference evidence="6 7" key="1">
    <citation type="submission" date="2021-01" db="EMBL/GenBank/DDBJ databases">
        <title>Piscinibacter sp. Jin2 Genome sequencing and assembly.</title>
        <authorList>
            <person name="Kim I."/>
        </authorList>
    </citation>
    <scope>NUCLEOTIDE SEQUENCE [LARGE SCALE GENOMIC DNA]</scope>
    <source>
        <strain evidence="6 7">Jin2</strain>
    </source>
</reference>
<organism evidence="6 7">
    <name type="scientific">Aquariibacter lacus</name>
    <dbReference type="NCBI Taxonomy" id="2801332"/>
    <lineage>
        <taxon>Bacteria</taxon>
        <taxon>Pseudomonadati</taxon>
        <taxon>Pseudomonadota</taxon>
        <taxon>Betaproteobacteria</taxon>
        <taxon>Burkholderiales</taxon>
        <taxon>Sphaerotilaceae</taxon>
        <taxon>Aquariibacter</taxon>
    </lineage>
</organism>
<dbReference type="InterPro" id="IPR043128">
    <property type="entry name" value="Rev_trsase/Diguanyl_cyclase"/>
</dbReference>
<keyword evidence="1" id="KW-0597">Phosphoprotein</keyword>
<dbReference type="CDD" id="cd01949">
    <property type="entry name" value="GGDEF"/>
    <property type="match status" value="1"/>
</dbReference>
<evidence type="ECO:0000259" key="4">
    <source>
        <dbReference type="PROSITE" id="PS50883"/>
    </source>
</evidence>
<dbReference type="CDD" id="cd01948">
    <property type="entry name" value="EAL"/>
    <property type="match status" value="1"/>
</dbReference>
<dbReference type="Gene3D" id="3.30.450.20">
    <property type="entry name" value="PAS domain"/>
    <property type="match status" value="1"/>
</dbReference>